<keyword evidence="3" id="KW-0812">Transmembrane</keyword>
<feature type="transmembrane region" description="Helical" evidence="3">
    <location>
        <begin position="195"/>
        <end position="218"/>
    </location>
</feature>
<dbReference type="InterPro" id="IPR050327">
    <property type="entry name" value="Proton-linked_MCT"/>
</dbReference>
<feature type="transmembrane region" description="Helical" evidence="3">
    <location>
        <begin position="345"/>
        <end position="364"/>
    </location>
</feature>
<dbReference type="PROSITE" id="PS50850">
    <property type="entry name" value="MFS"/>
    <property type="match status" value="1"/>
</dbReference>
<dbReference type="EMBL" id="LSMT01000007">
    <property type="protein sequence ID" value="PFX33988.1"/>
    <property type="molecule type" value="Genomic_DNA"/>
</dbReference>
<keyword evidence="3" id="KW-0472">Membrane</keyword>
<dbReference type="Proteomes" id="UP000225706">
    <property type="component" value="Unassembled WGS sequence"/>
</dbReference>
<feature type="transmembrane region" description="Helical" evidence="3">
    <location>
        <begin position="250"/>
        <end position="277"/>
    </location>
</feature>
<organism evidence="5 6">
    <name type="scientific">Stylophora pistillata</name>
    <name type="common">Smooth cauliflower coral</name>
    <dbReference type="NCBI Taxonomy" id="50429"/>
    <lineage>
        <taxon>Eukaryota</taxon>
        <taxon>Metazoa</taxon>
        <taxon>Cnidaria</taxon>
        <taxon>Anthozoa</taxon>
        <taxon>Hexacorallia</taxon>
        <taxon>Scleractinia</taxon>
        <taxon>Astrocoeniina</taxon>
        <taxon>Pocilloporidae</taxon>
        <taxon>Stylophora</taxon>
    </lineage>
</organism>
<evidence type="ECO:0000259" key="4">
    <source>
        <dbReference type="PROSITE" id="PS50850"/>
    </source>
</evidence>
<dbReference type="InterPro" id="IPR036259">
    <property type="entry name" value="MFS_trans_sf"/>
</dbReference>
<dbReference type="OrthoDB" id="5954889at2759"/>
<evidence type="ECO:0000256" key="2">
    <source>
        <dbReference type="SAM" id="MobiDB-lite"/>
    </source>
</evidence>
<dbReference type="Gene3D" id="1.20.1250.20">
    <property type="entry name" value="MFS general substrate transporter like domains"/>
    <property type="match status" value="2"/>
</dbReference>
<feature type="transmembrane region" description="Helical" evidence="3">
    <location>
        <begin position="168"/>
        <end position="189"/>
    </location>
</feature>
<dbReference type="SUPFAM" id="SSF103473">
    <property type="entry name" value="MFS general substrate transporter"/>
    <property type="match status" value="1"/>
</dbReference>
<keyword evidence="3" id="KW-1133">Transmembrane helix</keyword>
<evidence type="ECO:0000256" key="3">
    <source>
        <dbReference type="SAM" id="Phobius"/>
    </source>
</evidence>
<dbReference type="InterPro" id="IPR011701">
    <property type="entry name" value="MFS"/>
</dbReference>
<keyword evidence="6" id="KW-1185">Reference proteome</keyword>
<dbReference type="AlphaFoldDB" id="A0A2B4SZL8"/>
<dbReference type="Pfam" id="PF07690">
    <property type="entry name" value="MFS_1"/>
    <property type="match status" value="1"/>
</dbReference>
<sequence length="515" mass="56488">MEQSRNFTCEANETGLGVKVLAEESIKVSTGEEPRGVQSPDNNIEKYQCQSEHQFSPDAGTKTEGFKGESRTPGCDEPHPDEEAGITPHSDNESHYDRGWAWVVCATAALMEFFVGGMITSSGVIYAALIEEFDKSRVDTAWVSALAVSTYYGFFPLGTVLSERFGCWVVALVGCLACSIGLLSSSFATSFPLLYFTYSLLWGLGASLVYFANLLILTKYFKARLAFANGLIALGGAIGGSVLSPRIQQMFIHIGLANMFRVLAGAYLLLSAFSVVYRPRRSVLPQLSNVITAHVEKRRLFDWGILKNKAFLMWIVVVSIFMLGYMVPFVHLVRLAEDIGIDKTRASLLLTFVTVGSALGRVIFGRISDIRRFNRMYIVQLAFLVIGLSNFVVTVTKSYLILAMNAFTFGLFAGAYLILNPVIVCDILGPNKVSYGLGMSFFLLSIPRTVGPLIAGRIFDGLQSYAFAFYILGGTTCLSAFLASFVSILIQRKVDVKSEGCKNNESSAEPDFCHK</sequence>
<gene>
    <name evidence="5" type="primary">Slc16a2</name>
    <name evidence="5" type="ORF">AWC38_SpisGene1203</name>
</gene>
<evidence type="ECO:0000313" key="6">
    <source>
        <dbReference type="Proteomes" id="UP000225706"/>
    </source>
</evidence>
<feature type="compositionally biased region" description="Basic and acidic residues" evidence="2">
    <location>
        <begin position="64"/>
        <end position="82"/>
    </location>
</feature>
<evidence type="ECO:0000313" key="5">
    <source>
        <dbReference type="EMBL" id="PFX33988.1"/>
    </source>
</evidence>
<proteinExistence type="predicted"/>
<feature type="transmembrane region" description="Helical" evidence="3">
    <location>
        <begin position="435"/>
        <end position="455"/>
    </location>
</feature>
<feature type="transmembrane region" description="Helical" evidence="3">
    <location>
        <begin position="141"/>
        <end position="161"/>
    </location>
</feature>
<feature type="region of interest" description="Disordered" evidence="2">
    <location>
        <begin position="51"/>
        <end position="94"/>
    </location>
</feature>
<feature type="transmembrane region" description="Helical" evidence="3">
    <location>
        <begin position="467"/>
        <end position="490"/>
    </location>
</feature>
<name>A0A2B4SZL8_STYPI</name>
<feature type="transmembrane region" description="Helical" evidence="3">
    <location>
        <begin position="399"/>
        <end position="423"/>
    </location>
</feature>
<comment type="caution">
    <text evidence="5">The sequence shown here is derived from an EMBL/GenBank/DDBJ whole genome shotgun (WGS) entry which is preliminary data.</text>
</comment>
<dbReference type="CDD" id="cd17352">
    <property type="entry name" value="MFS_MCT_SLC16"/>
    <property type="match status" value="1"/>
</dbReference>
<dbReference type="GO" id="GO:0022857">
    <property type="term" value="F:transmembrane transporter activity"/>
    <property type="evidence" value="ECO:0007669"/>
    <property type="project" value="InterPro"/>
</dbReference>
<accession>A0A2B4SZL8</accession>
<feature type="transmembrane region" description="Helical" evidence="3">
    <location>
        <begin position="311"/>
        <end position="333"/>
    </location>
</feature>
<comment type="subcellular location">
    <subcellularLocation>
        <location evidence="1">Membrane</location>
        <topology evidence="1">Multi-pass membrane protein</topology>
    </subcellularLocation>
</comment>
<reference evidence="6" key="1">
    <citation type="journal article" date="2017" name="bioRxiv">
        <title>Comparative analysis of the genomes of Stylophora pistillata and Acropora digitifera provides evidence for extensive differences between species of corals.</title>
        <authorList>
            <person name="Voolstra C.R."/>
            <person name="Li Y."/>
            <person name="Liew Y.J."/>
            <person name="Baumgarten S."/>
            <person name="Zoccola D."/>
            <person name="Flot J.-F."/>
            <person name="Tambutte S."/>
            <person name="Allemand D."/>
            <person name="Aranda M."/>
        </authorList>
    </citation>
    <scope>NUCLEOTIDE SEQUENCE [LARGE SCALE GENOMIC DNA]</scope>
</reference>
<feature type="transmembrane region" description="Helical" evidence="3">
    <location>
        <begin position="100"/>
        <end position="129"/>
    </location>
</feature>
<feature type="transmembrane region" description="Helical" evidence="3">
    <location>
        <begin position="376"/>
        <end position="393"/>
    </location>
</feature>
<evidence type="ECO:0000256" key="1">
    <source>
        <dbReference type="ARBA" id="ARBA00004141"/>
    </source>
</evidence>
<dbReference type="InterPro" id="IPR020846">
    <property type="entry name" value="MFS_dom"/>
</dbReference>
<feature type="domain" description="Major facilitator superfamily (MFS) profile" evidence="4">
    <location>
        <begin position="101"/>
        <end position="491"/>
    </location>
</feature>
<protein>
    <submittedName>
        <fullName evidence="5">Monocarboxylate transporter 8</fullName>
    </submittedName>
</protein>
<dbReference type="GO" id="GO:0016020">
    <property type="term" value="C:membrane"/>
    <property type="evidence" value="ECO:0007669"/>
    <property type="project" value="UniProtKB-SubCell"/>
</dbReference>
<dbReference type="PANTHER" id="PTHR11360">
    <property type="entry name" value="MONOCARBOXYLATE TRANSPORTER"/>
    <property type="match status" value="1"/>
</dbReference>
<feature type="transmembrane region" description="Helical" evidence="3">
    <location>
        <begin position="225"/>
        <end position="244"/>
    </location>
</feature>
<dbReference type="PANTHER" id="PTHR11360:SF251">
    <property type="entry name" value="MAJOR FACILITATOR SUPERFAMILY (MFS) PROFILE DOMAIN-CONTAINING PROTEIN"/>
    <property type="match status" value="1"/>
</dbReference>